<proteinExistence type="predicted"/>
<evidence type="ECO:0000313" key="1">
    <source>
        <dbReference type="EMBL" id="GLJ94413.1"/>
    </source>
</evidence>
<gene>
    <name evidence="1" type="ORF">GCM10017591_04740</name>
</gene>
<dbReference type="EMBL" id="BSER01000002">
    <property type="protein sequence ID" value="GLJ94413.1"/>
    <property type="molecule type" value="Genomic_DNA"/>
</dbReference>
<dbReference type="AlphaFoldDB" id="A0A9W6M5E4"/>
<sequence length="392" mass="44123">MSKRVYLAAGNERVQRGAVPISVGGVRAVRRSSWETVLGAERSRLLEASVPTLRTWVQRLEPVSLREWELPRTTLEKLQSTTSTDEEWLVVKFTDGSVLATDDFSALGRLRPVAAVIYPELDSRLWAWCLTHAWSSLELALASRDAIRGWSLASASTLTRSLLESVAAFWYETRQLCGAWRRAKKLPGGDDRPVRVRQELNPRLLKAFRGTRLKESPEFLRAPNVLTWIERLARDAQAPVVTDWYDKLSDAAHPSAYARTLYSSVTFMHESHGKAETLFSYSPIVTTSDDEGHDSFDVAVNEFPRLIADTWILCADILLELLPLAFKLPADFTLTSRAVDLVGSPYLRNMWTEEPCPCGCGGSLLHKWSADFPLPRISKRSIATDRKINHET</sequence>
<dbReference type="Proteomes" id="UP001142291">
    <property type="component" value="Unassembled WGS sequence"/>
</dbReference>
<name>A0A9W6M5E4_9MICO</name>
<reference evidence="1" key="1">
    <citation type="journal article" date="2014" name="Int. J. Syst. Evol. Microbiol.">
        <title>Complete genome sequence of Corynebacterium casei LMG S-19264T (=DSM 44701T), isolated from a smear-ripened cheese.</title>
        <authorList>
            <consortium name="US DOE Joint Genome Institute (JGI-PGF)"/>
            <person name="Walter F."/>
            <person name="Albersmeier A."/>
            <person name="Kalinowski J."/>
            <person name="Ruckert C."/>
        </authorList>
    </citation>
    <scope>NUCLEOTIDE SEQUENCE</scope>
    <source>
        <strain evidence="1">VKM Ac-1940</strain>
    </source>
</reference>
<evidence type="ECO:0000313" key="2">
    <source>
        <dbReference type="Proteomes" id="UP001142291"/>
    </source>
</evidence>
<organism evidence="1 2">
    <name type="scientific">Microbacterium dextranolyticum</name>
    <dbReference type="NCBI Taxonomy" id="36806"/>
    <lineage>
        <taxon>Bacteria</taxon>
        <taxon>Bacillati</taxon>
        <taxon>Actinomycetota</taxon>
        <taxon>Actinomycetes</taxon>
        <taxon>Micrococcales</taxon>
        <taxon>Microbacteriaceae</taxon>
        <taxon>Microbacterium</taxon>
    </lineage>
</organism>
<comment type="caution">
    <text evidence="1">The sequence shown here is derived from an EMBL/GenBank/DDBJ whole genome shotgun (WGS) entry which is preliminary data.</text>
</comment>
<reference evidence="1" key="2">
    <citation type="submission" date="2023-01" db="EMBL/GenBank/DDBJ databases">
        <authorList>
            <person name="Sun Q."/>
            <person name="Evtushenko L."/>
        </authorList>
    </citation>
    <scope>NUCLEOTIDE SEQUENCE</scope>
    <source>
        <strain evidence="1">VKM Ac-1940</strain>
    </source>
</reference>
<dbReference type="RefSeq" id="WP_204962911.1">
    <property type="nucleotide sequence ID" value="NZ_BAAAUR010000008.1"/>
</dbReference>
<keyword evidence="2" id="KW-1185">Reference proteome</keyword>
<accession>A0A9W6M5E4</accession>
<protein>
    <submittedName>
        <fullName evidence="1">Uncharacterized protein</fullName>
    </submittedName>
</protein>